<feature type="transmembrane region" description="Helical" evidence="9">
    <location>
        <begin position="16"/>
        <end position="34"/>
    </location>
</feature>
<evidence type="ECO:0000256" key="1">
    <source>
        <dbReference type="ARBA" id="ARBA00004370"/>
    </source>
</evidence>
<dbReference type="Gene3D" id="1.20.5.1030">
    <property type="entry name" value="Preprotein translocase secy subunit"/>
    <property type="match status" value="1"/>
</dbReference>
<name>A0ABT1WCW8_9BURK</name>
<evidence type="ECO:0000256" key="2">
    <source>
        <dbReference type="ARBA" id="ARBA00022448"/>
    </source>
</evidence>
<dbReference type="EMBL" id="JANIGO010000001">
    <property type="protein sequence ID" value="MCQ8895369.1"/>
    <property type="molecule type" value="Genomic_DNA"/>
</dbReference>
<feature type="transmembrane region" description="Helical" evidence="9">
    <location>
        <begin position="40"/>
        <end position="60"/>
    </location>
</feature>
<keyword evidence="5 9" id="KW-0653">Protein transport</keyword>
<dbReference type="Pfam" id="PF00584">
    <property type="entry name" value="SecE"/>
    <property type="match status" value="1"/>
</dbReference>
<keyword evidence="2 9" id="KW-0813">Transport</keyword>
<dbReference type="InterPro" id="IPR005807">
    <property type="entry name" value="SecE_bac"/>
</dbReference>
<sequence>MAQNDIQTVSTGKDKALLGLSIVLAIGGAVAYQVLSTQDFFVRLGVVVLGVGLAVACFLVSQTGKQFAAFAKDAVNEAKRVVWPTRKEGMQMTAVVFGFVLIMAIYLLAVDKTLEWLFYDVILGWTT</sequence>
<comment type="similarity">
    <text evidence="9">Belongs to the SecE/SEC61-gamma family.</text>
</comment>
<reference evidence="10 11" key="1">
    <citation type="submission" date="2022-07" db="EMBL/GenBank/DDBJ databases">
        <authorList>
            <person name="Xamxidin M."/>
            <person name="Wu M."/>
        </authorList>
    </citation>
    <scope>NUCLEOTIDE SEQUENCE [LARGE SCALE GENOMIC DNA]</scope>
    <source>
        <strain evidence="10 11">NBRC 111650</strain>
    </source>
</reference>
<evidence type="ECO:0000256" key="5">
    <source>
        <dbReference type="ARBA" id="ARBA00022927"/>
    </source>
</evidence>
<dbReference type="InterPro" id="IPR001901">
    <property type="entry name" value="Translocase_SecE/Sec61-g"/>
</dbReference>
<dbReference type="NCBIfam" id="TIGR00964">
    <property type="entry name" value="secE_bact"/>
    <property type="match status" value="1"/>
</dbReference>
<evidence type="ECO:0000256" key="9">
    <source>
        <dbReference type="HAMAP-Rule" id="MF_00422"/>
    </source>
</evidence>
<dbReference type="Proteomes" id="UP001204142">
    <property type="component" value="Unassembled WGS sequence"/>
</dbReference>
<feature type="transmembrane region" description="Helical" evidence="9">
    <location>
        <begin position="89"/>
        <end position="109"/>
    </location>
</feature>
<evidence type="ECO:0000256" key="4">
    <source>
        <dbReference type="ARBA" id="ARBA00022692"/>
    </source>
</evidence>
<keyword evidence="4 9" id="KW-0812">Transmembrane</keyword>
<comment type="subunit">
    <text evidence="9">Component of the Sec protein translocase complex. Heterotrimer consisting of SecY, SecE and SecG subunits. The heterotrimers can form oligomers, although 1 heterotrimer is thought to be able to translocate proteins. Interacts with the ribosome. Interacts with SecDF, and other proteins may be involved. Interacts with SecA.</text>
</comment>
<gene>
    <name evidence="9 10" type="primary">secE</name>
    <name evidence="10" type="ORF">NQT62_02800</name>
</gene>
<keyword evidence="3 9" id="KW-1003">Cell membrane</keyword>
<evidence type="ECO:0000256" key="7">
    <source>
        <dbReference type="ARBA" id="ARBA00023010"/>
    </source>
</evidence>
<comment type="caution">
    <text evidence="9">Lacks conserved residue(s) required for the propagation of feature annotation.</text>
</comment>
<evidence type="ECO:0000313" key="10">
    <source>
        <dbReference type="EMBL" id="MCQ8895369.1"/>
    </source>
</evidence>
<evidence type="ECO:0000256" key="3">
    <source>
        <dbReference type="ARBA" id="ARBA00022475"/>
    </source>
</evidence>
<accession>A0ABT1WCW8</accession>
<dbReference type="PRINTS" id="PR01650">
    <property type="entry name" value="SECETRNLCASE"/>
</dbReference>
<organism evidence="10 11">
    <name type="scientific">Limnobacter humi</name>
    <dbReference type="NCBI Taxonomy" id="1778671"/>
    <lineage>
        <taxon>Bacteria</taxon>
        <taxon>Pseudomonadati</taxon>
        <taxon>Pseudomonadota</taxon>
        <taxon>Betaproteobacteria</taxon>
        <taxon>Burkholderiales</taxon>
        <taxon>Burkholderiaceae</taxon>
        <taxon>Limnobacter</taxon>
    </lineage>
</organism>
<dbReference type="RefSeq" id="WP_256763049.1">
    <property type="nucleotide sequence ID" value="NZ_JANIGO010000001.1"/>
</dbReference>
<keyword evidence="11" id="KW-1185">Reference proteome</keyword>
<dbReference type="InterPro" id="IPR038379">
    <property type="entry name" value="SecE_sf"/>
</dbReference>
<proteinExistence type="inferred from homology"/>
<keyword evidence="7 9" id="KW-0811">Translocation</keyword>
<keyword evidence="8 9" id="KW-0472">Membrane</keyword>
<evidence type="ECO:0000256" key="8">
    <source>
        <dbReference type="ARBA" id="ARBA00023136"/>
    </source>
</evidence>
<protein>
    <recommendedName>
        <fullName evidence="9">Protein translocase subunit SecE</fullName>
    </recommendedName>
</protein>
<dbReference type="PANTHER" id="PTHR33910:SF1">
    <property type="entry name" value="PROTEIN TRANSLOCASE SUBUNIT SECE"/>
    <property type="match status" value="1"/>
</dbReference>
<dbReference type="PANTHER" id="PTHR33910">
    <property type="entry name" value="PROTEIN TRANSLOCASE SUBUNIT SECE"/>
    <property type="match status" value="1"/>
</dbReference>
<comment type="caution">
    <text evidence="10">The sequence shown here is derived from an EMBL/GenBank/DDBJ whole genome shotgun (WGS) entry which is preliminary data.</text>
</comment>
<dbReference type="NCBIfam" id="NF004371">
    <property type="entry name" value="PRK05740.1-1"/>
    <property type="match status" value="1"/>
</dbReference>
<comment type="function">
    <text evidence="9">Essential subunit of the Sec protein translocation channel SecYEG. Clamps together the 2 halves of SecY. May contact the channel plug during translocation.</text>
</comment>
<comment type="subcellular location">
    <subcellularLocation>
        <location evidence="1">Membrane</location>
    </subcellularLocation>
</comment>
<keyword evidence="6 9" id="KW-1133">Transmembrane helix</keyword>
<evidence type="ECO:0000313" key="11">
    <source>
        <dbReference type="Proteomes" id="UP001204142"/>
    </source>
</evidence>
<dbReference type="HAMAP" id="MF_00422">
    <property type="entry name" value="SecE"/>
    <property type="match status" value="1"/>
</dbReference>
<evidence type="ECO:0000256" key="6">
    <source>
        <dbReference type="ARBA" id="ARBA00022989"/>
    </source>
</evidence>